<dbReference type="AlphaFoldDB" id="A0A6H5G6I7"/>
<evidence type="ECO:0000313" key="2">
    <source>
        <dbReference type="EMBL" id="CAA9998452.1"/>
    </source>
</evidence>
<keyword evidence="3" id="KW-1185">Reference proteome</keyword>
<dbReference type="EMBL" id="CADCXU010007087">
    <property type="protein sequence ID" value="CAA9998452.1"/>
    <property type="molecule type" value="Genomic_DNA"/>
</dbReference>
<accession>A0A6H5G6I7</accession>
<dbReference type="Proteomes" id="UP000479000">
    <property type="component" value="Unassembled WGS sequence"/>
</dbReference>
<organism evidence="1 3">
    <name type="scientific">Nesidiocoris tenuis</name>
    <dbReference type="NCBI Taxonomy" id="355587"/>
    <lineage>
        <taxon>Eukaryota</taxon>
        <taxon>Metazoa</taxon>
        <taxon>Ecdysozoa</taxon>
        <taxon>Arthropoda</taxon>
        <taxon>Hexapoda</taxon>
        <taxon>Insecta</taxon>
        <taxon>Pterygota</taxon>
        <taxon>Neoptera</taxon>
        <taxon>Paraneoptera</taxon>
        <taxon>Hemiptera</taxon>
        <taxon>Heteroptera</taxon>
        <taxon>Panheteroptera</taxon>
        <taxon>Cimicomorpha</taxon>
        <taxon>Miridae</taxon>
        <taxon>Dicyphina</taxon>
        <taxon>Nesidiocoris</taxon>
    </lineage>
</organism>
<gene>
    <name evidence="1" type="ORF">NTEN_LOCUS4731</name>
    <name evidence="2" type="ORF">NTEN_LOCUS4735</name>
</gene>
<dbReference type="EMBL" id="CADCXU010007086">
    <property type="protein sequence ID" value="CAA9998448.1"/>
    <property type="molecule type" value="Genomic_DNA"/>
</dbReference>
<proteinExistence type="predicted"/>
<protein>
    <submittedName>
        <fullName evidence="1">Uncharacterized protein</fullName>
    </submittedName>
</protein>
<name>A0A6H5G6I7_9HEMI</name>
<evidence type="ECO:0000313" key="3">
    <source>
        <dbReference type="Proteomes" id="UP000479000"/>
    </source>
</evidence>
<sequence>MVIVSTAGMASRVRQVKRQQQLNKTNRVTFALNASRSFAPQPSSPSLIKASWSLETILMTPIPLMLHQSSRSLAIQAASLTLAQASQSLVMISKIKTPISLTLSSAARSFAQ</sequence>
<reference evidence="1 3" key="1">
    <citation type="submission" date="2020-02" db="EMBL/GenBank/DDBJ databases">
        <authorList>
            <person name="Ferguson B K."/>
        </authorList>
    </citation>
    <scope>NUCLEOTIDE SEQUENCE [LARGE SCALE GENOMIC DNA]</scope>
</reference>
<evidence type="ECO:0000313" key="1">
    <source>
        <dbReference type="EMBL" id="CAA9998448.1"/>
    </source>
</evidence>